<comment type="caution">
    <text evidence="3">The sequence shown here is derived from an EMBL/GenBank/DDBJ whole genome shotgun (WGS) entry which is preliminary data.</text>
</comment>
<dbReference type="SUPFAM" id="SSF52833">
    <property type="entry name" value="Thioredoxin-like"/>
    <property type="match status" value="1"/>
</dbReference>
<evidence type="ECO:0000313" key="4">
    <source>
        <dbReference type="Proteomes" id="UP000245535"/>
    </source>
</evidence>
<dbReference type="PANTHER" id="PTHR30041:SF8">
    <property type="entry name" value="PROTEIN YFFB"/>
    <property type="match status" value="1"/>
</dbReference>
<keyword evidence="4" id="KW-1185">Reference proteome</keyword>
<name>A0A315ZFZ7_SEDFL</name>
<accession>A0A315ZFZ7</accession>
<sequence length="119" mass="13912">MRKVYLLSSCSTCQRIVKEAEIPEGVEIQDIKTENITLDQLESMKEKVGSYESLFSRRAMKYKEWGLKEKALTEEDYKNYILEEYTFLKRPVIFWDDQIFVGNAKKTVEALKEAVATSK</sequence>
<dbReference type="AlphaFoldDB" id="A0A315ZFZ7"/>
<proteinExistence type="inferred from homology"/>
<dbReference type="PANTHER" id="PTHR30041">
    <property type="entry name" value="ARSENATE REDUCTASE"/>
    <property type="match status" value="1"/>
</dbReference>
<reference evidence="3 4" key="1">
    <citation type="submission" date="2018-03" db="EMBL/GenBank/DDBJ databases">
        <title>Genomic Encyclopedia of Archaeal and Bacterial Type Strains, Phase II (KMG-II): from individual species to whole genera.</title>
        <authorList>
            <person name="Goeker M."/>
        </authorList>
    </citation>
    <scope>NUCLEOTIDE SEQUENCE [LARGE SCALE GENOMIC DNA]</scope>
    <source>
        <strain evidence="3 4">DSM 28229</strain>
    </source>
</reference>
<evidence type="ECO:0000256" key="1">
    <source>
        <dbReference type="ARBA" id="ARBA00007198"/>
    </source>
</evidence>
<gene>
    <name evidence="3" type="ORF">BC781_101887</name>
</gene>
<dbReference type="Proteomes" id="UP000245535">
    <property type="component" value="Unassembled WGS sequence"/>
</dbReference>
<dbReference type="InterPro" id="IPR006660">
    <property type="entry name" value="Arsenate_reductase-like"/>
</dbReference>
<dbReference type="EMBL" id="QGDO01000001">
    <property type="protein sequence ID" value="PWJ44516.1"/>
    <property type="molecule type" value="Genomic_DNA"/>
</dbReference>
<protein>
    <submittedName>
        <fullName evidence="3">Arsenate reductase</fullName>
    </submittedName>
</protein>
<comment type="similarity">
    <text evidence="1 2">Belongs to the ArsC family.</text>
</comment>
<organism evidence="3 4">
    <name type="scientific">Sediminitomix flava</name>
    <dbReference type="NCBI Taxonomy" id="379075"/>
    <lineage>
        <taxon>Bacteria</taxon>
        <taxon>Pseudomonadati</taxon>
        <taxon>Bacteroidota</taxon>
        <taxon>Cytophagia</taxon>
        <taxon>Cytophagales</taxon>
        <taxon>Flammeovirgaceae</taxon>
        <taxon>Sediminitomix</taxon>
    </lineage>
</organism>
<evidence type="ECO:0000256" key="2">
    <source>
        <dbReference type="PROSITE-ProRule" id="PRU01282"/>
    </source>
</evidence>
<dbReference type="Pfam" id="PF03960">
    <property type="entry name" value="ArsC"/>
    <property type="match status" value="1"/>
</dbReference>
<dbReference type="InterPro" id="IPR036249">
    <property type="entry name" value="Thioredoxin-like_sf"/>
</dbReference>
<dbReference type="PROSITE" id="PS51353">
    <property type="entry name" value="ARSC"/>
    <property type="match status" value="1"/>
</dbReference>
<dbReference type="RefSeq" id="WP_109616585.1">
    <property type="nucleotide sequence ID" value="NZ_QGDO01000001.1"/>
</dbReference>
<evidence type="ECO:0000313" key="3">
    <source>
        <dbReference type="EMBL" id="PWJ44516.1"/>
    </source>
</evidence>
<dbReference type="Gene3D" id="3.40.30.10">
    <property type="entry name" value="Glutaredoxin"/>
    <property type="match status" value="1"/>
</dbReference>
<dbReference type="OrthoDB" id="1120494at2"/>